<evidence type="ECO:0000313" key="2">
    <source>
        <dbReference type="EMBL" id="CAD7412157.1"/>
    </source>
</evidence>
<reference evidence="2" key="1">
    <citation type="submission" date="2020-11" db="EMBL/GenBank/DDBJ databases">
        <authorList>
            <person name="Tran Van P."/>
        </authorList>
    </citation>
    <scope>NUCLEOTIDE SEQUENCE</scope>
</reference>
<feature type="region of interest" description="Disordered" evidence="1">
    <location>
        <begin position="103"/>
        <end position="129"/>
    </location>
</feature>
<accession>A0A7R9H7M3</accession>
<feature type="compositionally biased region" description="Basic and acidic residues" evidence="1">
    <location>
        <begin position="103"/>
        <end position="120"/>
    </location>
</feature>
<dbReference type="AlphaFoldDB" id="A0A7R9H7M3"/>
<organism evidence="2">
    <name type="scientific">Timema poppense</name>
    <name type="common">Walking stick</name>
    <dbReference type="NCBI Taxonomy" id="170557"/>
    <lineage>
        <taxon>Eukaryota</taxon>
        <taxon>Metazoa</taxon>
        <taxon>Ecdysozoa</taxon>
        <taxon>Arthropoda</taxon>
        <taxon>Hexapoda</taxon>
        <taxon>Insecta</taxon>
        <taxon>Pterygota</taxon>
        <taxon>Neoptera</taxon>
        <taxon>Polyneoptera</taxon>
        <taxon>Phasmatodea</taxon>
        <taxon>Timematodea</taxon>
        <taxon>Timematoidea</taxon>
        <taxon>Timematidae</taxon>
        <taxon>Timema</taxon>
    </lineage>
</organism>
<feature type="region of interest" description="Disordered" evidence="1">
    <location>
        <begin position="22"/>
        <end position="57"/>
    </location>
</feature>
<proteinExistence type="predicted"/>
<feature type="compositionally biased region" description="Low complexity" evidence="1">
    <location>
        <begin position="22"/>
        <end position="44"/>
    </location>
</feature>
<sequence>MILTFTLSIHRCAVSVGIADSADAGTSSGSSSSIPDTSISATTPHKCTPPDSPSFSTSRWFKEVTGCLITETDETKRLSTADLQRIGKVELEEINPQLRGGRVENHFEKTTPSSPDRDSNLDLPVLSSLAQHDKRCSPEAFLELDT</sequence>
<evidence type="ECO:0000256" key="1">
    <source>
        <dbReference type="SAM" id="MobiDB-lite"/>
    </source>
</evidence>
<protein>
    <submittedName>
        <fullName evidence="2">Uncharacterized protein</fullName>
    </submittedName>
</protein>
<name>A0A7R9H7M3_TIMPO</name>
<dbReference type="EMBL" id="OD005836">
    <property type="protein sequence ID" value="CAD7412157.1"/>
    <property type="molecule type" value="Genomic_DNA"/>
</dbReference>
<gene>
    <name evidence="2" type="ORF">TPSB3V08_LOCUS8263</name>
</gene>